<evidence type="ECO:0000313" key="2">
    <source>
        <dbReference type="Proteomes" id="UP001152888"/>
    </source>
</evidence>
<comment type="caution">
    <text evidence="1">The sequence shown here is derived from an EMBL/GenBank/DDBJ whole genome shotgun (WGS) entry which is preliminary data.</text>
</comment>
<keyword evidence="2" id="KW-1185">Reference proteome</keyword>
<sequence length="74" mass="8527">MVRQKCFLCKVEAGKAGIKGISFLRLPANEKQREKWITFLELTELEPQSHKDVSMWKIGHHQVLLTLGVPNLKQ</sequence>
<dbReference type="Proteomes" id="UP001152888">
    <property type="component" value="Unassembled WGS sequence"/>
</dbReference>
<accession>A0A9P0Q100</accession>
<dbReference type="EMBL" id="CAKOFQ010007693">
    <property type="protein sequence ID" value="CAH2006556.1"/>
    <property type="molecule type" value="Genomic_DNA"/>
</dbReference>
<protein>
    <submittedName>
        <fullName evidence="1">Uncharacterized protein</fullName>
    </submittedName>
</protein>
<evidence type="ECO:0000313" key="1">
    <source>
        <dbReference type="EMBL" id="CAH2006556.1"/>
    </source>
</evidence>
<organism evidence="1 2">
    <name type="scientific">Acanthoscelides obtectus</name>
    <name type="common">Bean weevil</name>
    <name type="synonym">Bruchus obtectus</name>
    <dbReference type="NCBI Taxonomy" id="200917"/>
    <lineage>
        <taxon>Eukaryota</taxon>
        <taxon>Metazoa</taxon>
        <taxon>Ecdysozoa</taxon>
        <taxon>Arthropoda</taxon>
        <taxon>Hexapoda</taxon>
        <taxon>Insecta</taxon>
        <taxon>Pterygota</taxon>
        <taxon>Neoptera</taxon>
        <taxon>Endopterygota</taxon>
        <taxon>Coleoptera</taxon>
        <taxon>Polyphaga</taxon>
        <taxon>Cucujiformia</taxon>
        <taxon>Chrysomeloidea</taxon>
        <taxon>Chrysomelidae</taxon>
        <taxon>Bruchinae</taxon>
        <taxon>Bruchini</taxon>
        <taxon>Acanthoscelides</taxon>
    </lineage>
</organism>
<proteinExistence type="predicted"/>
<dbReference type="AlphaFoldDB" id="A0A9P0Q100"/>
<name>A0A9P0Q100_ACAOB</name>
<reference evidence="1" key="1">
    <citation type="submission" date="2022-03" db="EMBL/GenBank/DDBJ databases">
        <authorList>
            <person name="Sayadi A."/>
        </authorList>
    </citation>
    <scope>NUCLEOTIDE SEQUENCE</scope>
</reference>
<gene>
    <name evidence="1" type="ORF">ACAOBT_LOCUS29156</name>
</gene>